<keyword evidence="3 4" id="KW-0408">Iron</keyword>
<dbReference type="PANTHER" id="PTHR33546:SF1">
    <property type="entry name" value="LARGE, MULTIFUNCTIONAL SECRETED PROTEIN"/>
    <property type="match status" value="1"/>
</dbReference>
<dbReference type="InterPro" id="IPR016024">
    <property type="entry name" value="ARM-type_fold"/>
</dbReference>
<sequence>MSYKSTKKTIGMSKALYFLKRMILLLVLAVAFYGCREDKDKEQVRGLSEIADNEEVANHLTAFEGRGALTDGSEPTPAEEAIKQFEVSSDLDLDLVLSEPLVYQPVEISFDTKGRLWVVQYNQYPYPEGLKIKGIDNHLRVQFDKMPEAPPAGSKGADKITIFEDTDGNGSFDKSTDAITGLNIATSVALGRKKIWVLNPPYLIAYPDSDGDGIPDDDPEIHLQGFGIQDTHAVANSLRWGPDGWLYGAQGSTTTSSVSSAATENVFFQGQAIWRYHPETSVFEIFSEGGGNTFNVEFDSRGNLFSGHNGVGRGPYYKQGAYYHKSWGKHGSLTNPYAFGYLGDMDFEGDNTRFTHAILRYESGELPSRFEGNFIALNPLQGDIILSNAVDNGSSLRTVDKEKIVDTKDVWFRPIDMQAGPDGNIYVSDWYDSRLSHVDPNDTWFKKSGRIYRVKKQNGEVGYKPFDISRYSNEKLIELLRHKNRWFRQKALQVLGEKKDTSMLPDLTDLFLTGKGQVSLEALWAIHLIGGFNEKIALEGLRHQNPYVRMWTVRLLGDRFRISDNEAKALAEISVQENDVEVRSQLAATAKRVQGTVALPIIKGLLLNHDDSEDPDIPMQIWWALESKSESNSAEVIAMFRNKQLWEVPLVKQVLLNRLIQRYIMVPGVENYAATTELFKLAPDKETGSSLMKGLEEGLRGKNYSELPAELIKAIRPYKIHGEGQWAMALRQKDAHAKNEALRAIQNRKTDLAERQSYIRILGQGDYAEFVPVLLEIIGRPESEESNTIKIASLNTLQNYSTDSIGKTVLRLYPYILRENHDVRSTALGLLISRPEWTSSLLDEIEENLTIDKNDLTIDLVNRIKLLGDEKLMERTEKIWPESIRSTASEKTTQIKRYIDLVKSEKGNPESGKSVYQNACGACHRLFGQGGSIGPELTGYERRNYGNMISQVVDPSADIREGYASYTLKTKDGRTIVGFLTSRSEMNVSVKPYGGETMQFSTDQILSMEPEEHSLMPEGLLDKLTDEDVKNLFAYIMKKE</sequence>
<evidence type="ECO:0000256" key="4">
    <source>
        <dbReference type="PROSITE-ProRule" id="PRU00433"/>
    </source>
</evidence>
<dbReference type="EMBL" id="FNGV01000010">
    <property type="protein sequence ID" value="SDM54375.1"/>
    <property type="molecule type" value="Genomic_DNA"/>
</dbReference>
<evidence type="ECO:0000256" key="2">
    <source>
        <dbReference type="ARBA" id="ARBA00022723"/>
    </source>
</evidence>
<keyword evidence="7" id="KW-1185">Reference proteome</keyword>
<dbReference type="GO" id="GO:0009055">
    <property type="term" value="F:electron transfer activity"/>
    <property type="evidence" value="ECO:0007669"/>
    <property type="project" value="InterPro"/>
</dbReference>
<dbReference type="SUPFAM" id="SSF50952">
    <property type="entry name" value="Soluble quinoprotein glucose dehydrogenase"/>
    <property type="match status" value="1"/>
</dbReference>
<proteinExistence type="predicted"/>
<gene>
    <name evidence="6" type="ORF">SAMN04488514_11096</name>
</gene>
<dbReference type="Proteomes" id="UP000199440">
    <property type="component" value="Unassembled WGS sequence"/>
</dbReference>
<dbReference type="Pfam" id="PF00034">
    <property type="entry name" value="Cytochrom_C"/>
    <property type="match status" value="1"/>
</dbReference>
<dbReference type="InterPro" id="IPR013427">
    <property type="entry name" value="Haem-bd_dom_put"/>
</dbReference>
<keyword evidence="1 4" id="KW-0349">Heme</keyword>
<dbReference type="GO" id="GO:0020037">
    <property type="term" value="F:heme binding"/>
    <property type="evidence" value="ECO:0007669"/>
    <property type="project" value="InterPro"/>
</dbReference>
<accession>A0A1G9U482</accession>
<protein>
    <submittedName>
        <fullName evidence="6">Putative membrane-bound dehydrogenase domain-containing protein</fullName>
    </submittedName>
</protein>
<dbReference type="PANTHER" id="PTHR33546">
    <property type="entry name" value="LARGE, MULTIFUNCTIONAL SECRETED PROTEIN-RELATED"/>
    <property type="match status" value="1"/>
</dbReference>
<dbReference type="InterPro" id="IPR011042">
    <property type="entry name" value="6-blade_b-propeller_TolB-like"/>
</dbReference>
<evidence type="ECO:0000256" key="1">
    <source>
        <dbReference type="ARBA" id="ARBA00022617"/>
    </source>
</evidence>
<dbReference type="InterPro" id="IPR009056">
    <property type="entry name" value="Cyt_c-like_dom"/>
</dbReference>
<organism evidence="6 7">
    <name type="scientific">Kriegella aquimaris</name>
    <dbReference type="NCBI Taxonomy" id="192904"/>
    <lineage>
        <taxon>Bacteria</taxon>
        <taxon>Pseudomonadati</taxon>
        <taxon>Bacteroidota</taxon>
        <taxon>Flavobacteriia</taxon>
        <taxon>Flavobacteriales</taxon>
        <taxon>Flavobacteriaceae</taxon>
        <taxon>Kriegella</taxon>
    </lineage>
</organism>
<dbReference type="Gene3D" id="1.25.10.10">
    <property type="entry name" value="Leucine-rich Repeat Variant"/>
    <property type="match status" value="1"/>
</dbReference>
<dbReference type="PROSITE" id="PS51007">
    <property type="entry name" value="CYTC"/>
    <property type="match status" value="1"/>
</dbReference>
<dbReference type="InterPro" id="IPR011989">
    <property type="entry name" value="ARM-like"/>
</dbReference>
<dbReference type="InterPro" id="IPR055557">
    <property type="entry name" value="DUF7133"/>
</dbReference>
<dbReference type="PROSITE" id="PS51257">
    <property type="entry name" value="PROKAR_LIPOPROTEIN"/>
    <property type="match status" value="1"/>
</dbReference>
<dbReference type="AlphaFoldDB" id="A0A1G9U482"/>
<dbReference type="SUPFAM" id="SSF46626">
    <property type="entry name" value="Cytochrome c"/>
    <property type="match status" value="1"/>
</dbReference>
<dbReference type="Pfam" id="PF23500">
    <property type="entry name" value="DUF7133"/>
    <property type="match status" value="1"/>
</dbReference>
<dbReference type="GO" id="GO:0046872">
    <property type="term" value="F:metal ion binding"/>
    <property type="evidence" value="ECO:0007669"/>
    <property type="project" value="UniProtKB-KW"/>
</dbReference>
<dbReference type="RefSeq" id="WP_176801427.1">
    <property type="nucleotide sequence ID" value="NZ_FNGV01000010.1"/>
</dbReference>
<dbReference type="SUPFAM" id="SSF48371">
    <property type="entry name" value="ARM repeat"/>
    <property type="match status" value="1"/>
</dbReference>
<evidence type="ECO:0000313" key="7">
    <source>
        <dbReference type="Proteomes" id="UP000199440"/>
    </source>
</evidence>
<dbReference type="InterPro" id="IPR011041">
    <property type="entry name" value="Quinoprot_gluc/sorb_DH_b-prop"/>
</dbReference>
<dbReference type="NCBIfam" id="TIGR02603">
    <property type="entry name" value="CxxCH_TIGR02603"/>
    <property type="match status" value="1"/>
</dbReference>
<evidence type="ECO:0000259" key="5">
    <source>
        <dbReference type="PROSITE" id="PS51007"/>
    </source>
</evidence>
<name>A0A1G9U482_9FLAO</name>
<feature type="domain" description="Cytochrome c" evidence="5">
    <location>
        <begin position="907"/>
        <end position="1040"/>
    </location>
</feature>
<dbReference type="Gene3D" id="1.10.760.10">
    <property type="entry name" value="Cytochrome c-like domain"/>
    <property type="match status" value="1"/>
</dbReference>
<dbReference type="STRING" id="192904.SAMN04488514_11096"/>
<dbReference type="InterPro" id="IPR036909">
    <property type="entry name" value="Cyt_c-like_dom_sf"/>
</dbReference>
<dbReference type="Gene3D" id="2.120.10.30">
    <property type="entry name" value="TolB, C-terminal domain"/>
    <property type="match status" value="1"/>
</dbReference>
<evidence type="ECO:0000313" key="6">
    <source>
        <dbReference type="EMBL" id="SDM54375.1"/>
    </source>
</evidence>
<keyword evidence="2 4" id="KW-0479">Metal-binding</keyword>
<evidence type="ECO:0000256" key="3">
    <source>
        <dbReference type="ARBA" id="ARBA00023004"/>
    </source>
</evidence>
<reference evidence="7" key="1">
    <citation type="submission" date="2016-10" db="EMBL/GenBank/DDBJ databases">
        <authorList>
            <person name="Varghese N."/>
            <person name="Submissions S."/>
        </authorList>
    </citation>
    <scope>NUCLEOTIDE SEQUENCE [LARGE SCALE GENOMIC DNA]</scope>
    <source>
        <strain evidence="7">DSM 19886</strain>
    </source>
</reference>